<name>M5DUQ0_9GAMM</name>
<dbReference type="InterPro" id="IPR011004">
    <property type="entry name" value="Trimer_LpxA-like_sf"/>
</dbReference>
<proteinExistence type="predicted"/>
<dbReference type="HOGENOM" id="CLU_051638_7_0_6"/>
<feature type="transmembrane region" description="Helical" evidence="1">
    <location>
        <begin position="15"/>
        <end position="35"/>
    </location>
</feature>
<reference evidence="2 3" key="1">
    <citation type="journal article" date="2013" name="Genome Announc.">
        <title>Genome Sequence of Thalassolituus oleivorans MIL-1 (DSM 14913T).</title>
        <authorList>
            <person name="Golyshin P.N."/>
            <person name="Werner J."/>
            <person name="Chernikova T.N."/>
            <person name="Tran H."/>
            <person name="Ferrer M."/>
            <person name="Yakimov M.M."/>
            <person name="Teeling H."/>
            <person name="Golyshina O.V."/>
        </authorList>
    </citation>
    <scope>NUCLEOTIDE SEQUENCE [LARGE SCALE GENOMIC DNA]</scope>
    <source>
        <strain evidence="2 3">MIL-1</strain>
    </source>
</reference>
<dbReference type="InterPro" id="IPR051159">
    <property type="entry name" value="Hexapeptide_acetyltransf"/>
</dbReference>
<dbReference type="GeneID" id="79177344"/>
<dbReference type="SUPFAM" id="SSF51161">
    <property type="entry name" value="Trimeric LpxA-like enzymes"/>
    <property type="match status" value="1"/>
</dbReference>
<organism evidence="2 3">
    <name type="scientific">Thalassolituus oleivorans MIL-1</name>
    <dbReference type="NCBI Taxonomy" id="1298593"/>
    <lineage>
        <taxon>Bacteria</taxon>
        <taxon>Pseudomonadati</taxon>
        <taxon>Pseudomonadota</taxon>
        <taxon>Gammaproteobacteria</taxon>
        <taxon>Oceanospirillales</taxon>
        <taxon>Oceanospirillaceae</taxon>
        <taxon>Thalassolituus</taxon>
    </lineage>
</organism>
<dbReference type="InterPro" id="IPR001451">
    <property type="entry name" value="Hexapep"/>
</dbReference>
<dbReference type="Pfam" id="PF14602">
    <property type="entry name" value="Hexapep_2"/>
    <property type="match status" value="1"/>
</dbReference>
<dbReference type="GO" id="GO:0016740">
    <property type="term" value="F:transferase activity"/>
    <property type="evidence" value="ECO:0007669"/>
    <property type="project" value="UniProtKB-KW"/>
</dbReference>
<keyword evidence="2" id="KW-0808">Transferase</keyword>
<accession>M5DUQ0</accession>
<evidence type="ECO:0000256" key="1">
    <source>
        <dbReference type="SAM" id="Phobius"/>
    </source>
</evidence>
<dbReference type="Gene3D" id="2.160.10.10">
    <property type="entry name" value="Hexapeptide repeat proteins"/>
    <property type="match status" value="1"/>
</dbReference>
<dbReference type="KEGG" id="tol:TOL_2569"/>
<gene>
    <name evidence="2" type="ORF">TOL_2569</name>
</gene>
<dbReference type="Proteomes" id="UP000011866">
    <property type="component" value="Chromosome"/>
</dbReference>
<evidence type="ECO:0000313" key="3">
    <source>
        <dbReference type="Proteomes" id="UP000011866"/>
    </source>
</evidence>
<evidence type="ECO:0000313" key="2">
    <source>
        <dbReference type="EMBL" id="CCU72968.1"/>
    </source>
</evidence>
<sequence length="177" mass="19540">MEYFYKSSWFFRYLLIRWFFGSFGFPGYIGRPLYLKGILGARFGRRVRIFPNSRIEIFPGAVLDVHDDVAIAQGFHVTCKGHLVINSGVCIAANVCITDIKHSFKKVAGANILAQEDEVIKTSIGKNCFIGYGAVIDAGTVLGEGCIVGANAYVKGEYEAYSVIASAPATVKYRYQE</sequence>
<keyword evidence="1" id="KW-0472">Membrane</keyword>
<keyword evidence="1" id="KW-1133">Transmembrane helix</keyword>
<dbReference type="RefSeq" id="WP_015487684.1">
    <property type="nucleotide sequence ID" value="NC_020888.1"/>
</dbReference>
<dbReference type="AlphaFoldDB" id="M5DUQ0"/>
<keyword evidence="3" id="KW-1185">Reference proteome</keyword>
<protein>
    <submittedName>
        <fullName evidence="2">Lipopolysaccharide biosynthesis O-acetyl transferase</fullName>
    </submittedName>
</protein>
<dbReference type="EMBL" id="HF680312">
    <property type="protein sequence ID" value="CCU72968.1"/>
    <property type="molecule type" value="Genomic_DNA"/>
</dbReference>
<dbReference type="eggNOG" id="COG0110">
    <property type="taxonomic scope" value="Bacteria"/>
</dbReference>
<keyword evidence="1" id="KW-0812">Transmembrane</keyword>
<dbReference type="PANTHER" id="PTHR23416">
    <property type="entry name" value="SIALIC ACID SYNTHASE-RELATED"/>
    <property type="match status" value="1"/>
</dbReference>